<dbReference type="SUPFAM" id="SSF50249">
    <property type="entry name" value="Nucleic acid-binding proteins"/>
    <property type="match status" value="1"/>
</dbReference>
<dbReference type="GO" id="GO:0006260">
    <property type="term" value="P:DNA replication"/>
    <property type="evidence" value="ECO:0007669"/>
    <property type="project" value="InterPro"/>
</dbReference>
<organism evidence="3 4">
    <name type="scientific">Ogataea philodendri</name>
    <dbReference type="NCBI Taxonomy" id="1378263"/>
    <lineage>
        <taxon>Eukaryota</taxon>
        <taxon>Fungi</taxon>
        <taxon>Dikarya</taxon>
        <taxon>Ascomycota</taxon>
        <taxon>Saccharomycotina</taxon>
        <taxon>Pichiomycetes</taxon>
        <taxon>Pichiales</taxon>
        <taxon>Pichiaceae</taxon>
        <taxon>Ogataea</taxon>
    </lineage>
</organism>
<sequence>MFRSQVRKFSSTARAELAKINLIGVIGTDISEAVTSNGRPYVRYALAVDNKAKGNENTSWFNIVAFTDHQINFTKTFLGKGAKVYVEADVSNNVFEKDDGSKAVSWNLYQRTIEVIRFPKASSKLETSGEEEE</sequence>
<dbReference type="PIRSF" id="PIRSF002070">
    <property type="entry name" value="SSB"/>
    <property type="match status" value="1"/>
</dbReference>
<dbReference type="Pfam" id="PF00436">
    <property type="entry name" value="SSB"/>
    <property type="match status" value="1"/>
</dbReference>
<name>A0A9P8P8S0_9ASCO</name>
<dbReference type="InterPro" id="IPR011344">
    <property type="entry name" value="ssDNA-bd"/>
</dbReference>
<evidence type="ECO:0000313" key="3">
    <source>
        <dbReference type="EMBL" id="KAH3667290.1"/>
    </source>
</evidence>
<accession>A0A9P8P8S0</accession>
<dbReference type="RefSeq" id="XP_046062102.1">
    <property type="nucleotide sequence ID" value="XM_046203864.1"/>
</dbReference>
<dbReference type="OrthoDB" id="1078367at2759"/>
<reference evidence="3" key="2">
    <citation type="submission" date="2021-01" db="EMBL/GenBank/DDBJ databases">
        <authorList>
            <person name="Schikora-Tamarit M.A."/>
        </authorList>
    </citation>
    <scope>NUCLEOTIDE SEQUENCE</scope>
    <source>
        <strain evidence="3">CBS6075</strain>
    </source>
</reference>
<reference evidence="3" key="1">
    <citation type="journal article" date="2021" name="Open Biol.">
        <title>Shared evolutionary footprints suggest mitochondrial oxidative damage underlies multiple complex I losses in fungi.</title>
        <authorList>
            <person name="Schikora-Tamarit M.A."/>
            <person name="Marcet-Houben M."/>
            <person name="Nosek J."/>
            <person name="Gabaldon T."/>
        </authorList>
    </citation>
    <scope>NUCLEOTIDE SEQUENCE</scope>
    <source>
        <strain evidence="3">CBS6075</strain>
    </source>
</reference>
<dbReference type="PROSITE" id="PS50935">
    <property type="entry name" value="SSB"/>
    <property type="match status" value="1"/>
</dbReference>
<dbReference type="InterPro" id="IPR000424">
    <property type="entry name" value="Primosome_PriB/ssb"/>
</dbReference>
<dbReference type="Proteomes" id="UP000769157">
    <property type="component" value="Unassembled WGS sequence"/>
</dbReference>
<keyword evidence="2" id="KW-0496">Mitochondrion</keyword>
<dbReference type="GO" id="GO:0005739">
    <property type="term" value="C:mitochondrion"/>
    <property type="evidence" value="ECO:0007669"/>
    <property type="project" value="UniProtKB-SubCell"/>
</dbReference>
<keyword evidence="1 2" id="KW-0238">DNA-binding</keyword>
<gene>
    <name evidence="3" type="ORF">OGAPHI_002939</name>
</gene>
<dbReference type="AlphaFoldDB" id="A0A9P8P8S0"/>
<evidence type="ECO:0000256" key="1">
    <source>
        <dbReference type="ARBA" id="ARBA00023125"/>
    </source>
</evidence>
<dbReference type="GO" id="GO:0003697">
    <property type="term" value="F:single-stranded DNA binding"/>
    <property type="evidence" value="ECO:0007669"/>
    <property type="project" value="InterPro"/>
</dbReference>
<protein>
    <recommendedName>
        <fullName evidence="2">Single-stranded DNA-binding protein</fullName>
    </recommendedName>
</protein>
<keyword evidence="4" id="KW-1185">Reference proteome</keyword>
<dbReference type="EMBL" id="JAEUBE010000183">
    <property type="protein sequence ID" value="KAH3667290.1"/>
    <property type="molecule type" value="Genomic_DNA"/>
</dbReference>
<evidence type="ECO:0000256" key="2">
    <source>
        <dbReference type="PIRNR" id="PIRNR002070"/>
    </source>
</evidence>
<dbReference type="Gene3D" id="2.40.50.140">
    <property type="entry name" value="Nucleic acid-binding proteins"/>
    <property type="match status" value="1"/>
</dbReference>
<dbReference type="InterPro" id="IPR012340">
    <property type="entry name" value="NA-bd_OB-fold"/>
</dbReference>
<comment type="caution">
    <text evidence="3">The sequence shown here is derived from an EMBL/GenBank/DDBJ whole genome shotgun (WGS) entry which is preliminary data.</text>
</comment>
<proteinExistence type="predicted"/>
<dbReference type="CDD" id="cd04496">
    <property type="entry name" value="SSB_OBF"/>
    <property type="match status" value="1"/>
</dbReference>
<dbReference type="GeneID" id="70234906"/>
<comment type="subcellular location">
    <subcellularLocation>
        <location evidence="2">Mitochondrion</location>
    </subcellularLocation>
</comment>
<evidence type="ECO:0000313" key="4">
    <source>
        <dbReference type="Proteomes" id="UP000769157"/>
    </source>
</evidence>